<accession>A0A8T6ZIV1</accession>
<dbReference type="OrthoDB" id="7061261at2"/>
<proteinExistence type="predicted"/>
<dbReference type="Proteomes" id="UP000030460">
    <property type="component" value="Unassembled WGS sequence"/>
</dbReference>
<gene>
    <name evidence="2" type="ORF">NH14_025940</name>
</gene>
<dbReference type="InterPro" id="IPR014051">
    <property type="entry name" value="Phosphoesterase_HXTX"/>
</dbReference>
<sequence>MTRLTLPGFEAPTLAPRHRLFFTAMPDPPTAAHMARMAGRLRSEMHIVAPLLRTGHLHITLQHLGDFEHAPEVIVARACAAAASIDVPPFIVTFDRISSFSGQAGRWPLVLTVCELTLIHSWLGKTCYGINGRWRLRGGGVST</sequence>
<feature type="domain" description="Phosphoesterase HXTX" evidence="1">
    <location>
        <begin position="27"/>
        <end position="103"/>
    </location>
</feature>
<dbReference type="Pfam" id="PF02834">
    <property type="entry name" value="LigT_PEase"/>
    <property type="match status" value="1"/>
</dbReference>
<evidence type="ECO:0000313" key="3">
    <source>
        <dbReference type="Proteomes" id="UP000030460"/>
    </source>
</evidence>
<dbReference type="InterPro" id="IPR009097">
    <property type="entry name" value="Cyclic_Pdiesterase"/>
</dbReference>
<name>A0A8T6ZIV1_9BURK</name>
<keyword evidence="3" id="KW-1185">Reference proteome</keyword>
<evidence type="ECO:0000313" key="2">
    <source>
        <dbReference type="EMBL" id="NLP64532.1"/>
    </source>
</evidence>
<reference evidence="2" key="2">
    <citation type="submission" date="2020-04" db="EMBL/GenBank/DDBJ databases">
        <authorList>
            <person name="Alexandrino P."/>
            <person name="Mendonca T."/>
            <person name="Guaman L."/>
            <person name="Cherix J."/>
            <person name="Lozano-Sakalauskas G."/>
            <person name="Fujita A."/>
            <person name="Filho E.R."/>
            <person name="Long P."/>
            <person name="Padilla G."/>
            <person name="Taciro M.K."/>
            <person name="Gomez J.G."/>
            <person name="Silva L.F."/>
            <person name="Torres M."/>
        </authorList>
    </citation>
    <scope>NUCLEOTIDE SEQUENCE</scope>
    <source>
        <strain evidence="2">LMG 19450</strain>
    </source>
</reference>
<protein>
    <recommendedName>
        <fullName evidence="1">Phosphoesterase HXTX domain-containing protein</fullName>
    </recommendedName>
</protein>
<dbReference type="EMBL" id="JTDB02000008">
    <property type="protein sequence ID" value="NLP64532.1"/>
    <property type="molecule type" value="Genomic_DNA"/>
</dbReference>
<comment type="caution">
    <text evidence="2">The sequence shown here is derived from an EMBL/GenBank/DDBJ whole genome shotgun (WGS) entry which is preliminary data.</text>
</comment>
<organism evidence="2 3">
    <name type="scientific">Paraburkholderia sacchari</name>
    <dbReference type="NCBI Taxonomy" id="159450"/>
    <lineage>
        <taxon>Bacteria</taxon>
        <taxon>Pseudomonadati</taxon>
        <taxon>Pseudomonadota</taxon>
        <taxon>Betaproteobacteria</taxon>
        <taxon>Burkholderiales</taxon>
        <taxon>Burkholderiaceae</taxon>
        <taxon>Paraburkholderia</taxon>
    </lineage>
</organism>
<dbReference type="SUPFAM" id="SSF55144">
    <property type="entry name" value="LigT-like"/>
    <property type="match status" value="1"/>
</dbReference>
<reference evidence="2" key="1">
    <citation type="journal article" date="2015" name="Genome Announc.">
        <title>Draft Genome Sequence of the Polyhydroxyalkanoate-Producing Bacterium Burkholderia sacchari LMG 19450 Isolated from Brazilian Sugarcane Plantation Soil.</title>
        <authorList>
            <person name="Alexandrino P.M."/>
            <person name="Mendonca T.T."/>
            <person name="Guaman Bautista L.P."/>
            <person name="Cherix J."/>
            <person name="Lozano-Sakalauskas G.C."/>
            <person name="Fujita A."/>
            <person name="Ramos Filho E."/>
            <person name="Long P."/>
            <person name="Padilla G."/>
            <person name="Taciro M.K."/>
            <person name="Gomez J.G."/>
            <person name="Silva L.F."/>
        </authorList>
    </citation>
    <scope>NUCLEOTIDE SEQUENCE</scope>
    <source>
        <strain evidence="2">LMG 19450</strain>
    </source>
</reference>
<evidence type="ECO:0000259" key="1">
    <source>
        <dbReference type="Pfam" id="PF02834"/>
    </source>
</evidence>
<dbReference type="Gene3D" id="3.90.1140.10">
    <property type="entry name" value="Cyclic phosphodiesterase"/>
    <property type="match status" value="1"/>
</dbReference>
<dbReference type="AlphaFoldDB" id="A0A8T6ZIV1"/>